<feature type="compositionally biased region" description="Pro residues" evidence="1">
    <location>
        <begin position="168"/>
        <end position="177"/>
    </location>
</feature>
<feature type="signal peptide" evidence="2">
    <location>
        <begin position="1"/>
        <end position="23"/>
    </location>
</feature>
<feature type="region of interest" description="Disordered" evidence="1">
    <location>
        <begin position="133"/>
        <end position="202"/>
    </location>
</feature>
<dbReference type="Proteomes" id="UP001589647">
    <property type="component" value="Unassembled WGS sequence"/>
</dbReference>
<dbReference type="EMBL" id="JBHMEI010000004">
    <property type="protein sequence ID" value="MFB9201169.1"/>
    <property type="molecule type" value="Genomic_DNA"/>
</dbReference>
<evidence type="ECO:0000256" key="1">
    <source>
        <dbReference type="SAM" id="MobiDB-lite"/>
    </source>
</evidence>
<reference evidence="3 4" key="1">
    <citation type="submission" date="2024-09" db="EMBL/GenBank/DDBJ databases">
        <authorList>
            <person name="Sun Q."/>
            <person name="Mori K."/>
        </authorList>
    </citation>
    <scope>NUCLEOTIDE SEQUENCE [LARGE SCALE GENOMIC DNA]</scope>
    <source>
        <strain evidence="3 4">CCM 3426</strain>
    </source>
</reference>
<evidence type="ECO:0000313" key="4">
    <source>
        <dbReference type="Proteomes" id="UP001589647"/>
    </source>
</evidence>
<organism evidence="3 4">
    <name type="scientific">Nonomuraea spiralis</name>
    <dbReference type="NCBI Taxonomy" id="46182"/>
    <lineage>
        <taxon>Bacteria</taxon>
        <taxon>Bacillati</taxon>
        <taxon>Actinomycetota</taxon>
        <taxon>Actinomycetes</taxon>
        <taxon>Streptosporangiales</taxon>
        <taxon>Streptosporangiaceae</taxon>
        <taxon>Nonomuraea</taxon>
    </lineage>
</organism>
<accession>A0ABV5I9F5</accession>
<keyword evidence="2" id="KW-0732">Signal</keyword>
<dbReference type="RefSeq" id="WP_189650208.1">
    <property type="nucleotide sequence ID" value="NZ_BMRC01000012.1"/>
</dbReference>
<proteinExistence type="predicted"/>
<name>A0ABV5I9F5_9ACTN</name>
<protein>
    <recommendedName>
        <fullName evidence="5">Secreted protein</fullName>
    </recommendedName>
</protein>
<gene>
    <name evidence="3" type="ORF">ACFFV7_08220</name>
</gene>
<comment type="caution">
    <text evidence="3">The sequence shown here is derived from an EMBL/GenBank/DDBJ whole genome shotgun (WGS) entry which is preliminary data.</text>
</comment>
<evidence type="ECO:0000256" key="2">
    <source>
        <dbReference type="SAM" id="SignalP"/>
    </source>
</evidence>
<evidence type="ECO:0000313" key="3">
    <source>
        <dbReference type="EMBL" id="MFB9201169.1"/>
    </source>
</evidence>
<feature type="chain" id="PRO_5047262774" description="Secreted protein" evidence="2">
    <location>
        <begin position="24"/>
        <end position="281"/>
    </location>
</feature>
<keyword evidence="4" id="KW-1185">Reference proteome</keyword>
<feature type="region of interest" description="Disordered" evidence="1">
    <location>
        <begin position="69"/>
        <end position="113"/>
    </location>
</feature>
<feature type="compositionally biased region" description="Basic and acidic residues" evidence="1">
    <location>
        <begin position="148"/>
        <end position="162"/>
    </location>
</feature>
<feature type="region of interest" description="Disordered" evidence="1">
    <location>
        <begin position="256"/>
        <end position="281"/>
    </location>
</feature>
<sequence>MGSRTAISAGVLAVALGAIPAGAPAASAAAQDCTRDGGLLSGVTNTLCDVVGALTGTVDDLTGGATEGVTKGVEDTTGDVLGTVGDAVPTGRPGKSSDPARPSPSPTGTGLVPETLKDVCLPVLACDDQGVLQTLAPRPTPTISPEAGRPERSGRPRERTEQETAPLPTQPPTPPRNRPYMMDDERPVTAEEPTADPDDSRVELLWPNPFARELAVPLRDQRVVRPSPPASDVLGTVLTIVLLGSAVLATRIVQQRRHRAEPSESIPFEPAPAGSGRHRLA</sequence>
<evidence type="ECO:0008006" key="5">
    <source>
        <dbReference type="Google" id="ProtNLM"/>
    </source>
</evidence>